<evidence type="ECO:0000313" key="11">
    <source>
        <dbReference type="EMBL" id="MBJ7598065.1"/>
    </source>
</evidence>
<feature type="transmembrane region" description="Helical" evidence="9">
    <location>
        <begin position="100"/>
        <end position="119"/>
    </location>
</feature>
<dbReference type="PROSITE" id="PS50850">
    <property type="entry name" value="MFS"/>
    <property type="match status" value="1"/>
</dbReference>
<evidence type="ECO:0000256" key="9">
    <source>
        <dbReference type="SAM" id="Phobius"/>
    </source>
</evidence>
<feature type="region of interest" description="Disordered" evidence="8">
    <location>
        <begin position="620"/>
        <end position="648"/>
    </location>
</feature>
<comment type="caution">
    <text evidence="11">The sequence shown here is derived from an EMBL/GenBank/DDBJ whole genome shotgun (WGS) entry which is preliminary data.</text>
</comment>
<dbReference type="PANTHER" id="PTHR42718:SF9">
    <property type="entry name" value="MAJOR FACILITATOR SUPERFAMILY MULTIDRUG TRANSPORTER MFSC"/>
    <property type="match status" value="1"/>
</dbReference>
<feature type="region of interest" description="Disordered" evidence="8">
    <location>
        <begin position="1"/>
        <end position="23"/>
    </location>
</feature>
<feature type="transmembrane region" description="Helical" evidence="9">
    <location>
        <begin position="125"/>
        <end position="146"/>
    </location>
</feature>
<dbReference type="RefSeq" id="WP_338200788.1">
    <property type="nucleotide sequence ID" value="NZ_JAEKNR010000090.1"/>
</dbReference>
<dbReference type="PANTHER" id="PTHR42718">
    <property type="entry name" value="MAJOR FACILITATOR SUPERFAMILY MULTIDRUG TRANSPORTER MFSC"/>
    <property type="match status" value="1"/>
</dbReference>
<keyword evidence="7 9" id="KW-0472">Membrane</keyword>
<dbReference type="Gene3D" id="1.20.1720.10">
    <property type="entry name" value="Multidrug resistance protein D"/>
    <property type="match status" value="1"/>
</dbReference>
<evidence type="ECO:0000256" key="5">
    <source>
        <dbReference type="ARBA" id="ARBA00022692"/>
    </source>
</evidence>
<dbReference type="GO" id="GO:0022857">
    <property type="term" value="F:transmembrane transporter activity"/>
    <property type="evidence" value="ECO:0007669"/>
    <property type="project" value="InterPro"/>
</dbReference>
<keyword evidence="4" id="KW-1003">Cell membrane</keyword>
<protein>
    <submittedName>
        <fullName evidence="11">DHA2 family efflux MFS transporter permease subunit</fullName>
    </submittedName>
</protein>
<dbReference type="EMBL" id="JAEKNR010000090">
    <property type="protein sequence ID" value="MBJ7598065.1"/>
    <property type="molecule type" value="Genomic_DNA"/>
</dbReference>
<feature type="transmembrane region" description="Helical" evidence="9">
    <location>
        <begin position="158"/>
        <end position="180"/>
    </location>
</feature>
<feature type="transmembrane region" description="Helical" evidence="9">
    <location>
        <begin position="72"/>
        <end position="91"/>
    </location>
</feature>
<feature type="domain" description="Major facilitator superfamily (MFS) profile" evidence="10">
    <location>
        <begin position="34"/>
        <end position="509"/>
    </location>
</feature>
<name>A0A934K9A8_9BACT</name>
<feature type="transmembrane region" description="Helical" evidence="9">
    <location>
        <begin position="32"/>
        <end position="52"/>
    </location>
</feature>
<dbReference type="InterPro" id="IPR004638">
    <property type="entry name" value="EmrB-like"/>
</dbReference>
<sequence>MSAQGTGIRSRLSGSCAPAPAASTPEGVRYKFVAASVVMIGAVMVILDQTVVTVALPTLETDFKASLADVQWIITGYTLSLAAVIPLTGWLTDRYGTKRVLVTSQILFVIGSVLCGFSWSNASLIGFRVLQGLGGGMIMPVGMTILMSITRPEERGRMGAVMGVPMLFGPVLGPTLGGWLVQDASWRFIFFINLPIGLIGAFLSMTQLREPADRVVRRERLDFIGLLLITPAVLGLVYGLSQPGSYGWWSLQTTGPIVAGLVLLVAFVVFELRKTNPLIDIRVFKDGAFSASMSMNFLIAMGLFGTIFLFPLFLQQIQGYSPLNAGLLLGFQGLGSAAAMPIAGILTDRAGARRVVPIGLALLTAATVWMTTLTPTTPAWLISLMLAIRGVGMGFSFMPSMSAAYVTLAPARIARATSVANVVQRVASGLGIAIMATILSNRISANMPTLPRGAAVSTGANLAAANLPPAIKTVLLQQAAKGFDDAFWVGAGLVVMAFPMTLLLRRALDPAVVRSYGIKQISEGIVLGVAALQLRDGRLRGAVARINTAEAFRVLAAGAMSRLQRGLTLLKMGTNAAGLVPQPGLSRGRRAAFGVLLVCSVVLCAGALVRGYQTPEVPALPSAAPRPPAAAAAPAASSQAAEGGSLQVGVQVVNGPPVRR</sequence>
<feature type="transmembrane region" description="Helical" evidence="9">
    <location>
        <begin position="591"/>
        <end position="612"/>
    </location>
</feature>
<gene>
    <name evidence="11" type="ORF">JF922_08255</name>
</gene>
<dbReference type="Pfam" id="PF07690">
    <property type="entry name" value="MFS_1"/>
    <property type="match status" value="1"/>
</dbReference>
<reference evidence="11" key="1">
    <citation type="submission" date="2020-10" db="EMBL/GenBank/DDBJ databases">
        <title>Ca. Dormibacterota MAGs.</title>
        <authorList>
            <person name="Montgomery K."/>
        </authorList>
    </citation>
    <scope>NUCLEOTIDE SEQUENCE [LARGE SCALE GENOMIC DNA]</scope>
    <source>
        <strain evidence="11">SC8812_S17_10</strain>
    </source>
</reference>
<comment type="subcellular location">
    <subcellularLocation>
        <location evidence="1">Cell membrane</location>
        <topology evidence="1">Multi-pass membrane protein</topology>
    </subcellularLocation>
</comment>
<dbReference type="SUPFAM" id="SSF103473">
    <property type="entry name" value="MFS general substrate transporter"/>
    <property type="match status" value="1"/>
</dbReference>
<dbReference type="AlphaFoldDB" id="A0A934K9A8"/>
<dbReference type="InterPro" id="IPR036259">
    <property type="entry name" value="MFS_trans_sf"/>
</dbReference>
<feature type="transmembrane region" description="Helical" evidence="9">
    <location>
        <begin position="253"/>
        <end position="272"/>
    </location>
</feature>
<evidence type="ECO:0000256" key="1">
    <source>
        <dbReference type="ARBA" id="ARBA00004651"/>
    </source>
</evidence>
<feature type="transmembrane region" description="Helical" evidence="9">
    <location>
        <begin position="419"/>
        <end position="439"/>
    </location>
</feature>
<dbReference type="Proteomes" id="UP000612893">
    <property type="component" value="Unassembled WGS sequence"/>
</dbReference>
<keyword evidence="3" id="KW-0813">Transport</keyword>
<comment type="similarity">
    <text evidence="2">Belongs to the major facilitator superfamily. EmrB family.</text>
</comment>
<feature type="transmembrane region" description="Helical" evidence="9">
    <location>
        <begin position="379"/>
        <end position="398"/>
    </location>
</feature>
<keyword evidence="12" id="KW-1185">Reference proteome</keyword>
<accession>A0A934K9A8</accession>
<keyword evidence="5 9" id="KW-0812">Transmembrane</keyword>
<keyword evidence="6 9" id="KW-1133">Transmembrane helix</keyword>
<dbReference type="InterPro" id="IPR011701">
    <property type="entry name" value="MFS"/>
</dbReference>
<organism evidence="11 12">
    <name type="scientific">Candidatus Nephthysia bennettiae</name>
    <dbReference type="NCBI Taxonomy" id="3127016"/>
    <lineage>
        <taxon>Bacteria</taxon>
        <taxon>Bacillati</taxon>
        <taxon>Candidatus Dormiibacterota</taxon>
        <taxon>Candidatus Dormibacteria</taxon>
        <taxon>Candidatus Dormibacterales</taxon>
        <taxon>Candidatus Dormibacteraceae</taxon>
        <taxon>Candidatus Nephthysia</taxon>
    </lineage>
</organism>
<feature type="transmembrane region" description="Helical" evidence="9">
    <location>
        <begin position="326"/>
        <end position="346"/>
    </location>
</feature>
<evidence type="ECO:0000256" key="7">
    <source>
        <dbReference type="ARBA" id="ARBA00023136"/>
    </source>
</evidence>
<dbReference type="NCBIfam" id="TIGR00711">
    <property type="entry name" value="efflux_EmrB"/>
    <property type="match status" value="1"/>
</dbReference>
<evidence type="ECO:0000256" key="2">
    <source>
        <dbReference type="ARBA" id="ARBA00008537"/>
    </source>
</evidence>
<dbReference type="GO" id="GO:0005886">
    <property type="term" value="C:plasma membrane"/>
    <property type="evidence" value="ECO:0007669"/>
    <property type="project" value="UniProtKB-SubCell"/>
</dbReference>
<evidence type="ECO:0000256" key="4">
    <source>
        <dbReference type="ARBA" id="ARBA00022475"/>
    </source>
</evidence>
<feature type="transmembrane region" description="Helical" evidence="9">
    <location>
        <begin position="355"/>
        <end position="373"/>
    </location>
</feature>
<dbReference type="Gene3D" id="1.20.1250.20">
    <property type="entry name" value="MFS general substrate transporter like domains"/>
    <property type="match status" value="1"/>
</dbReference>
<dbReference type="PRINTS" id="PR01036">
    <property type="entry name" value="TCRTETB"/>
</dbReference>
<feature type="transmembrane region" description="Helical" evidence="9">
    <location>
        <begin position="186"/>
        <end position="203"/>
    </location>
</feature>
<feature type="transmembrane region" description="Helical" evidence="9">
    <location>
        <begin position="293"/>
        <end position="314"/>
    </location>
</feature>
<dbReference type="CDD" id="cd17503">
    <property type="entry name" value="MFS_LmrB_MDR_like"/>
    <property type="match status" value="1"/>
</dbReference>
<dbReference type="InterPro" id="IPR020846">
    <property type="entry name" value="MFS_dom"/>
</dbReference>
<feature type="transmembrane region" description="Helical" evidence="9">
    <location>
        <begin position="486"/>
        <end position="504"/>
    </location>
</feature>
<evidence type="ECO:0000256" key="3">
    <source>
        <dbReference type="ARBA" id="ARBA00022448"/>
    </source>
</evidence>
<proteinExistence type="inferred from homology"/>
<evidence type="ECO:0000256" key="8">
    <source>
        <dbReference type="SAM" id="MobiDB-lite"/>
    </source>
</evidence>
<evidence type="ECO:0000313" key="12">
    <source>
        <dbReference type="Proteomes" id="UP000612893"/>
    </source>
</evidence>
<feature type="transmembrane region" description="Helical" evidence="9">
    <location>
        <begin position="223"/>
        <end position="241"/>
    </location>
</feature>
<evidence type="ECO:0000256" key="6">
    <source>
        <dbReference type="ARBA" id="ARBA00022989"/>
    </source>
</evidence>
<evidence type="ECO:0000259" key="10">
    <source>
        <dbReference type="PROSITE" id="PS50850"/>
    </source>
</evidence>